<evidence type="ECO:0000313" key="8">
    <source>
        <dbReference type="Proteomes" id="UP000182062"/>
    </source>
</evidence>
<feature type="transmembrane region" description="Helical" evidence="6">
    <location>
        <begin position="7"/>
        <end position="26"/>
    </location>
</feature>
<dbReference type="InterPro" id="IPR051611">
    <property type="entry name" value="ECF_transporter_component"/>
</dbReference>
<reference evidence="7 8" key="1">
    <citation type="submission" date="2016-09" db="EMBL/GenBank/DDBJ databases">
        <title>Bacillus aquimaris SAMM genome sequence reveals colonization and biosurfactant production capacities.</title>
        <authorList>
            <person name="Waghmode S.R."/>
            <person name="Suryavanshi M.V."/>
        </authorList>
    </citation>
    <scope>NUCLEOTIDE SEQUENCE [LARGE SCALE GENOMIC DNA]</scope>
    <source>
        <strain evidence="7 8">SAMM</strain>
    </source>
</reference>
<dbReference type="PANTHER" id="PTHR34857:SF2">
    <property type="entry name" value="SLL0384 PROTEIN"/>
    <property type="match status" value="1"/>
</dbReference>
<keyword evidence="5 6" id="KW-0472">Membrane</keyword>
<feature type="transmembrane region" description="Helical" evidence="6">
    <location>
        <begin position="63"/>
        <end position="80"/>
    </location>
</feature>
<keyword evidence="8" id="KW-1185">Reference proteome</keyword>
<dbReference type="Proteomes" id="UP000182062">
    <property type="component" value="Unassembled WGS sequence"/>
</dbReference>
<feature type="transmembrane region" description="Helical" evidence="6">
    <location>
        <begin position="230"/>
        <end position="248"/>
    </location>
</feature>
<dbReference type="Pfam" id="PF02361">
    <property type="entry name" value="CbiQ"/>
    <property type="match status" value="1"/>
</dbReference>
<keyword evidence="3 6" id="KW-0812">Transmembrane</keyword>
<comment type="caution">
    <text evidence="7">The sequence shown here is derived from an EMBL/GenBank/DDBJ whole genome shotgun (WGS) entry which is preliminary data.</text>
</comment>
<keyword evidence="2" id="KW-1003">Cell membrane</keyword>
<name>A0A1J6WZ66_9BACI</name>
<protein>
    <submittedName>
        <fullName evidence="7">Cobalt transporter</fullName>
    </submittedName>
</protein>
<comment type="subcellular location">
    <subcellularLocation>
        <location evidence="1">Membrane</location>
        <topology evidence="1">Multi-pass membrane protein</topology>
    </subcellularLocation>
</comment>
<dbReference type="GO" id="GO:0005886">
    <property type="term" value="C:plasma membrane"/>
    <property type="evidence" value="ECO:0007669"/>
    <property type="project" value="UniProtKB-ARBA"/>
</dbReference>
<gene>
    <name evidence="7" type="ORF">BHE18_14730</name>
</gene>
<proteinExistence type="predicted"/>
<sequence>MERPGKFILNLYPTTKFLFAFLLMLTPLLLPGYLYSYMVPVLCLVIALIAGKTKLYVNFVLKGLIPIVVMIFLLQSFFYPGDTILWSWSIFSIKQEGINFSLQLTSKILAVGSAIVLFFQITKINDLSRALELMGVSPHATYVLSSALNIIPEMRLQLLRIMDAQKTRGVETEGSLSIRMKAFVPALTPLILSSFSSTDEKAVTLESRAFTARTKKTSLHHLEKTKSDHVVRAVLVIVFVSILIWRFFL</sequence>
<dbReference type="CDD" id="cd16914">
    <property type="entry name" value="EcfT"/>
    <property type="match status" value="1"/>
</dbReference>
<dbReference type="PANTHER" id="PTHR34857">
    <property type="entry name" value="SLL0384 PROTEIN"/>
    <property type="match status" value="1"/>
</dbReference>
<evidence type="ECO:0000256" key="4">
    <source>
        <dbReference type="ARBA" id="ARBA00022989"/>
    </source>
</evidence>
<keyword evidence="4 6" id="KW-1133">Transmembrane helix</keyword>
<feature type="transmembrane region" description="Helical" evidence="6">
    <location>
        <begin position="32"/>
        <end position="51"/>
    </location>
</feature>
<organism evidence="7 8">
    <name type="scientific">Rossellomorea aquimaris</name>
    <dbReference type="NCBI Taxonomy" id="189382"/>
    <lineage>
        <taxon>Bacteria</taxon>
        <taxon>Bacillati</taxon>
        <taxon>Bacillota</taxon>
        <taxon>Bacilli</taxon>
        <taxon>Bacillales</taxon>
        <taxon>Bacillaceae</taxon>
        <taxon>Rossellomorea</taxon>
    </lineage>
</organism>
<dbReference type="RefSeq" id="WP_071616857.1">
    <property type="nucleotide sequence ID" value="NZ_MINN01000022.1"/>
</dbReference>
<evidence type="ECO:0000256" key="1">
    <source>
        <dbReference type="ARBA" id="ARBA00004141"/>
    </source>
</evidence>
<evidence type="ECO:0000256" key="3">
    <source>
        <dbReference type="ARBA" id="ARBA00022692"/>
    </source>
</evidence>
<dbReference type="InterPro" id="IPR003339">
    <property type="entry name" value="ABC/ECF_trnsptr_transmembrane"/>
</dbReference>
<accession>A0A1J6WZ66</accession>
<evidence type="ECO:0000256" key="2">
    <source>
        <dbReference type="ARBA" id="ARBA00022475"/>
    </source>
</evidence>
<feature type="transmembrane region" description="Helical" evidence="6">
    <location>
        <begin position="100"/>
        <end position="119"/>
    </location>
</feature>
<evidence type="ECO:0000313" key="7">
    <source>
        <dbReference type="EMBL" id="OIU73135.1"/>
    </source>
</evidence>
<dbReference type="OrthoDB" id="166227at2"/>
<dbReference type="AlphaFoldDB" id="A0A1J6WZ66"/>
<evidence type="ECO:0000256" key="5">
    <source>
        <dbReference type="ARBA" id="ARBA00023136"/>
    </source>
</evidence>
<dbReference type="EMBL" id="MINN01000022">
    <property type="protein sequence ID" value="OIU73135.1"/>
    <property type="molecule type" value="Genomic_DNA"/>
</dbReference>
<evidence type="ECO:0000256" key="6">
    <source>
        <dbReference type="SAM" id="Phobius"/>
    </source>
</evidence>